<evidence type="ECO:0000256" key="5">
    <source>
        <dbReference type="ARBA" id="ARBA00013066"/>
    </source>
</evidence>
<accession>A0A2S6HK49</accession>
<sequence length="185" mass="20448">MTDIPNKLAILEKARKLKLLILDVDGVLTDGRLFFDAEGNEYKSFHARDGHGIKLLRQTGVEVAVISGRKSNSVALRMKNLGIEHVYQGHENKIAAFNEIIELMGITPEQAAHVGDDLLDLPIMIRVGLAIAVNDANFAVKQRADWCTTMPGGQGAVREVCDFIMQAQGRFDDILNAYLTRESTK</sequence>
<evidence type="ECO:0000256" key="12">
    <source>
        <dbReference type="PIRSR" id="PIRSR006118-2"/>
    </source>
</evidence>
<dbReference type="SFLD" id="SFLDS00003">
    <property type="entry name" value="Haloacid_Dehalogenase"/>
    <property type="match status" value="1"/>
</dbReference>
<dbReference type="SFLD" id="SFLDG01136">
    <property type="entry name" value="C1.6:_Phosphoserine_Phosphatas"/>
    <property type="match status" value="1"/>
</dbReference>
<dbReference type="Pfam" id="PF08282">
    <property type="entry name" value="Hydrolase_3"/>
    <property type="match status" value="1"/>
</dbReference>
<dbReference type="SFLD" id="SFLDF00036">
    <property type="entry name" value="deoxy-d-mannose-octulosonate_8"/>
    <property type="match status" value="1"/>
</dbReference>
<evidence type="ECO:0000313" key="13">
    <source>
        <dbReference type="EMBL" id="PPK77830.1"/>
    </source>
</evidence>
<evidence type="ECO:0000256" key="9">
    <source>
        <dbReference type="ARBA" id="ARBA00022842"/>
    </source>
</evidence>
<protein>
    <recommendedName>
        <fullName evidence="6 11">3-deoxy-D-manno-octulosonate 8-phosphate phosphatase KdsC</fullName>
        <ecNumber evidence="5 11">3.1.3.45</ecNumber>
    </recommendedName>
    <alternativeName>
        <fullName evidence="10 11">KDO 8-P phosphatase</fullName>
    </alternativeName>
</protein>
<evidence type="ECO:0000256" key="2">
    <source>
        <dbReference type="ARBA" id="ARBA00001946"/>
    </source>
</evidence>
<evidence type="ECO:0000256" key="3">
    <source>
        <dbReference type="ARBA" id="ARBA00005893"/>
    </source>
</evidence>
<dbReference type="SFLD" id="SFLDG01138">
    <property type="entry name" value="C1.6.2:_Deoxy-d-mannose-octulo"/>
    <property type="match status" value="1"/>
</dbReference>
<comment type="subunit">
    <text evidence="4 11">Homotetramer.</text>
</comment>
<gene>
    <name evidence="13" type="ORF">B0F87_101212</name>
</gene>
<dbReference type="InterPro" id="IPR023214">
    <property type="entry name" value="HAD_sf"/>
</dbReference>
<comment type="function">
    <text evidence="11">Catalyzes the hydrolysis of 3-deoxy-D-manno-octulosonate 8-phosphate (KDO 8-P) to 3-deoxy-D-manno-octulosonate (KDO) and inorganic phosphate.</text>
</comment>
<dbReference type="GO" id="GO:0046872">
    <property type="term" value="F:metal ion binding"/>
    <property type="evidence" value="ECO:0007669"/>
    <property type="project" value="UniProtKB-UniRule"/>
</dbReference>
<organism evidence="13 14">
    <name type="scientific">Methylobacter tundripaludum</name>
    <dbReference type="NCBI Taxonomy" id="173365"/>
    <lineage>
        <taxon>Bacteria</taxon>
        <taxon>Pseudomonadati</taxon>
        <taxon>Pseudomonadota</taxon>
        <taxon>Gammaproteobacteria</taxon>
        <taxon>Methylococcales</taxon>
        <taxon>Methylococcaceae</taxon>
        <taxon>Methylobacter</taxon>
    </lineage>
</organism>
<evidence type="ECO:0000256" key="6">
    <source>
        <dbReference type="ARBA" id="ARBA00020092"/>
    </source>
</evidence>
<dbReference type="NCBIfam" id="TIGR01662">
    <property type="entry name" value="HAD-SF-IIIA"/>
    <property type="match status" value="1"/>
</dbReference>
<evidence type="ECO:0000256" key="7">
    <source>
        <dbReference type="ARBA" id="ARBA00022723"/>
    </source>
</evidence>
<dbReference type="InterPro" id="IPR010023">
    <property type="entry name" value="KdsC_fam"/>
</dbReference>
<comment type="similarity">
    <text evidence="3 11">Belongs to the KdsC family.</text>
</comment>
<dbReference type="AlphaFoldDB" id="A0A2S6HK49"/>
<dbReference type="PIRSF" id="PIRSF006118">
    <property type="entry name" value="KDO8-P_Ptase"/>
    <property type="match status" value="1"/>
</dbReference>
<reference evidence="13 14" key="1">
    <citation type="submission" date="2018-02" db="EMBL/GenBank/DDBJ databases">
        <title>Subsurface microbial communities from deep shales in Ohio and West Virginia, USA.</title>
        <authorList>
            <person name="Wrighton K."/>
        </authorList>
    </citation>
    <scope>NUCLEOTIDE SEQUENCE [LARGE SCALE GENOMIC DNA]</scope>
    <source>
        <strain evidence="13 14">OWC-DMM</strain>
    </source>
</reference>
<dbReference type="Proteomes" id="UP000240010">
    <property type="component" value="Unassembled WGS sequence"/>
</dbReference>
<dbReference type="RefSeq" id="WP_104427273.1">
    <property type="nucleotide sequence ID" value="NZ_PTIZ01000001.1"/>
</dbReference>
<dbReference type="GO" id="GO:0008781">
    <property type="term" value="F:N-acylneuraminate cytidylyltransferase activity"/>
    <property type="evidence" value="ECO:0007669"/>
    <property type="project" value="TreeGrafter"/>
</dbReference>
<comment type="caution">
    <text evidence="13">The sequence shown here is derived from an EMBL/GenBank/DDBJ whole genome shotgun (WGS) entry which is preliminary data.</text>
</comment>
<dbReference type="CDD" id="cd01630">
    <property type="entry name" value="HAD_KDO-like"/>
    <property type="match status" value="1"/>
</dbReference>
<dbReference type="PANTHER" id="PTHR21485">
    <property type="entry name" value="HAD SUPERFAMILY MEMBERS CMAS AND KDSC"/>
    <property type="match status" value="1"/>
</dbReference>
<dbReference type="EMBL" id="PTIZ01000001">
    <property type="protein sequence ID" value="PPK77830.1"/>
    <property type="molecule type" value="Genomic_DNA"/>
</dbReference>
<dbReference type="PANTHER" id="PTHR21485:SF3">
    <property type="entry name" value="N-ACYLNEURAMINATE CYTIDYLYLTRANSFERASE"/>
    <property type="match status" value="1"/>
</dbReference>
<dbReference type="GO" id="GO:0019143">
    <property type="term" value="F:3-deoxy-manno-octulosonate-8-phosphatase activity"/>
    <property type="evidence" value="ECO:0007669"/>
    <property type="project" value="UniProtKB-UniRule"/>
</dbReference>
<keyword evidence="11" id="KW-0448">Lipopolysaccharide biosynthesis</keyword>
<evidence type="ECO:0000313" key="14">
    <source>
        <dbReference type="Proteomes" id="UP000240010"/>
    </source>
</evidence>
<dbReference type="FunFam" id="3.40.50.1000:FF:000029">
    <property type="entry name" value="3-deoxy-D-manno-octulosonate 8-phosphate phosphatase KdsC"/>
    <property type="match status" value="1"/>
</dbReference>
<evidence type="ECO:0000256" key="4">
    <source>
        <dbReference type="ARBA" id="ARBA00011881"/>
    </source>
</evidence>
<evidence type="ECO:0000256" key="1">
    <source>
        <dbReference type="ARBA" id="ARBA00000898"/>
    </source>
</evidence>
<comment type="cofactor">
    <cofactor evidence="2 11 12">
        <name>Mg(2+)</name>
        <dbReference type="ChEBI" id="CHEBI:18420"/>
    </cofactor>
</comment>
<dbReference type="SUPFAM" id="SSF56784">
    <property type="entry name" value="HAD-like"/>
    <property type="match status" value="1"/>
</dbReference>
<dbReference type="NCBIfam" id="NF007019">
    <property type="entry name" value="PRK09484.1"/>
    <property type="match status" value="1"/>
</dbReference>
<evidence type="ECO:0000256" key="8">
    <source>
        <dbReference type="ARBA" id="ARBA00022801"/>
    </source>
</evidence>
<dbReference type="InterPro" id="IPR036412">
    <property type="entry name" value="HAD-like_sf"/>
</dbReference>
<keyword evidence="7 11" id="KW-0479">Metal-binding</keyword>
<feature type="binding site" evidence="12">
    <location>
        <position position="25"/>
    </location>
    <ligand>
        <name>substrate</name>
    </ligand>
</feature>
<dbReference type="InterPro" id="IPR050793">
    <property type="entry name" value="CMP-NeuNAc_synthase"/>
</dbReference>
<evidence type="ECO:0000256" key="10">
    <source>
        <dbReference type="ARBA" id="ARBA00031051"/>
    </source>
</evidence>
<dbReference type="GO" id="GO:0009103">
    <property type="term" value="P:lipopolysaccharide biosynthetic process"/>
    <property type="evidence" value="ECO:0007669"/>
    <property type="project" value="UniProtKB-UniRule"/>
</dbReference>
<evidence type="ECO:0000256" key="11">
    <source>
        <dbReference type="PIRNR" id="PIRNR006118"/>
    </source>
</evidence>
<keyword evidence="8 11" id="KW-0378">Hydrolase</keyword>
<feature type="binding site" evidence="12">
    <location>
        <position position="23"/>
    </location>
    <ligand>
        <name>Mg(2+)</name>
        <dbReference type="ChEBI" id="CHEBI:18420"/>
    </ligand>
</feature>
<dbReference type="EC" id="3.1.3.45" evidence="5 11"/>
<proteinExistence type="inferred from homology"/>
<name>A0A2S6HK49_9GAMM</name>
<comment type="catalytic activity">
    <reaction evidence="1 11">
        <text>3-deoxy-alpha-D-manno-2-octulosonate-8-phosphate + H2O = 3-deoxy-alpha-D-manno-oct-2-ulosonate + phosphate</text>
        <dbReference type="Rhea" id="RHEA:11500"/>
        <dbReference type="ChEBI" id="CHEBI:15377"/>
        <dbReference type="ChEBI" id="CHEBI:43474"/>
        <dbReference type="ChEBI" id="CHEBI:85985"/>
        <dbReference type="ChEBI" id="CHEBI:85986"/>
        <dbReference type="EC" id="3.1.3.45"/>
    </reaction>
</comment>
<dbReference type="InterPro" id="IPR006549">
    <property type="entry name" value="HAD-SF_hydro_IIIA"/>
</dbReference>
<dbReference type="NCBIfam" id="TIGR01670">
    <property type="entry name" value="KdsC-phosphatas"/>
    <property type="match status" value="1"/>
</dbReference>
<feature type="binding site" evidence="12">
    <location>
        <position position="116"/>
    </location>
    <ligand>
        <name>Mg(2+)</name>
        <dbReference type="ChEBI" id="CHEBI:18420"/>
    </ligand>
</feature>
<dbReference type="Gene3D" id="3.40.50.1000">
    <property type="entry name" value="HAD superfamily/HAD-like"/>
    <property type="match status" value="1"/>
</dbReference>
<keyword evidence="9 11" id="KW-0460">Magnesium</keyword>